<accession>A0A1H4E2B8</accession>
<keyword evidence="6 12" id="KW-0479">Metal-binding</keyword>
<keyword evidence="8 12" id="KW-0862">Zinc</keyword>
<dbReference type="NCBIfam" id="TIGR01391">
    <property type="entry name" value="dnaG"/>
    <property type="match status" value="1"/>
</dbReference>
<dbReference type="GO" id="GO:1990077">
    <property type="term" value="C:primosome complex"/>
    <property type="evidence" value="ECO:0007669"/>
    <property type="project" value="UniProtKB-KW"/>
</dbReference>
<dbReference type="InterPro" id="IPR030846">
    <property type="entry name" value="DnaG_bac"/>
</dbReference>
<dbReference type="InterPro" id="IPR019475">
    <property type="entry name" value="DNA_primase_DnaB-bd"/>
</dbReference>
<dbReference type="Pfam" id="PF10410">
    <property type="entry name" value="DnaB_bind"/>
    <property type="match status" value="1"/>
</dbReference>
<dbReference type="HAMAP" id="MF_00974">
    <property type="entry name" value="DNA_primase_DnaG"/>
    <property type="match status" value="1"/>
</dbReference>
<dbReference type="PANTHER" id="PTHR30313">
    <property type="entry name" value="DNA PRIMASE"/>
    <property type="match status" value="1"/>
</dbReference>
<dbReference type="Proteomes" id="UP000182257">
    <property type="component" value="Unassembled WGS sequence"/>
</dbReference>
<feature type="domain" description="Toprim" evidence="13">
    <location>
        <begin position="261"/>
        <end position="342"/>
    </location>
</feature>
<keyword evidence="5 12" id="KW-0235">DNA replication</keyword>
<keyword evidence="9" id="KW-0460">Magnesium</keyword>
<dbReference type="GO" id="GO:0000428">
    <property type="term" value="C:DNA-directed RNA polymerase complex"/>
    <property type="evidence" value="ECO:0007669"/>
    <property type="project" value="UniProtKB-KW"/>
</dbReference>
<dbReference type="CDD" id="cd03364">
    <property type="entry name" value="TOPRIM_DnaG_primases"/>
    <property type="match status" value="1"/>
</dbReference>
<dbReference type="RefSeq" id="WP_074761863.1">
    <property type="nucleotide sequence ID" value="NZ_FNRF01000005.1"/>
</dbReference>
<evidence type="ECO:0000313" key="15">
    <source>
        <dbReference type="Proteomes" id="UP000182257"/>
    </source>
</evidence>
<dbReference type="GO" id="GO:0005737">
    <property type="term" value="C:cytoplasm"/>
    <property type="evidence" value="ECO:0007669"/>
    <property type="project" value="TreeGrafter"/>
</dbReference>
<keyword evidence="11 12" id="KW-0804">Transcription</keyword>
<evidence type="ECO:0000256" key="4">
    <source>
        <dbReference type="ARBA" id="ARBA00022695"/>
    </source>
</evidence>
<dbReference type="InterPro" id="IPR036977">
    <property type="entry name" value="DNA_primase_Znf_CHC2"/>
</dbReference>
<evidence type="ECO:0000256" key="12">
    <source>
        <dbReference type="HAMAP-Rule" id="MF_00974"/>
    </source>
</evidence>
<evidence type="ECO:0000256" key="2">
    <source>
        <dbReference type="ARBA" id="ARBA00022515"/>
    </source>
</evidence>
<dbReference type="GO" id="GO:0003677">
    <property type="term" value="F:DNA binding"/>
    <property type="evidence" value="ECO:0007669"/>
    <property type="project" value="UniProtKB-KW"/>
</dbReference>
<dbReference type="SUPFAM" id="SSF57783">
    <property type="entry name" value="Zinc beta-ribbon"/>
    <property type="match status" value="1"/>
</dbReference>
<proteinExistence type="inferred from homology"/>
<dbReference type="AlphaFoldDB" id="A0A1H4E2B8"/>
<reference evidence="14 15" key="1">
    <citation type="submission" date="2016-10" db="EMBL/GenBank/DDBJ databases">
        <authorList>
            <person name="de Groot N.N."/>
        </authorList>
    </citation>
    <scope>NUCLEOTIDE SEQUENCE [LARGE SCALE GENOMIC DNA]</scope>
    <source>
        <strain evidence="14 15">D31d</strain>
    </source>
</reference>
<comment type="similarity">
    <text evidence="12">Belongs to the DnaG primase family.</text>
</comment>
<evidence type="ECO:0000256" key="6">
    <source>
        <dbReference type="ARBA" id="ARBA00022723"/>
    </source>
</evidence>
<dbReference type="GO" id="GO:0003899">
    <property type="term" value="F:DNA-directed RNA polymerase activity"/>
    <property type="evidence" value="ECO:0007669"/>
    <property type="project" value="UniProtKB-UniRule"/>
</dbReference>
<comment type="subunit">
    <text evidence="12">Monomer. Interacts with DnaB.</text>
</comment>
<dbReference type="Gene3D" id="3.90.980.10">
    <property type="entry name" value="DNA primase, catalytic core, N-terminal domain"/>
    <property type="match status" value="1"/>
</dbReference>
<dbReference type="Gene3D" id="3.90.580.10">
    <property type="entry name" value="Zinc finger, CHC2-type domain"/>
    <property type="match status" value="1"/>
</dbReference>
<evidence type="ECO:0000256" key="9">
    <source>
        <dbReference type="ARBA" id="ARBA00022842"/>
    </source>
</evidence>
<comment type="domain">
    <text evidence="12">Contains an N-terminal zinc-binding domain, a central core domain that contains the primase activity, and a C-terminal DnaB-binding domain.</text>
</comment>
<dbReference type="InterPro" id="IPR037068">
    <property type="entry name" value="DNA_primase_core_N_sf"/>
</dbReference>
<dbReference type="FunFam" id="3.90.580.10:FF:000001">
    <property type="entry name" value="DNA primase"/>
    <property type="match status" value="1"/>
</dbReference>
<evidence type="ECO:0000256" key="7">
    <source>
        <dbReference type="ARBA" id="ARBA00022771"/>
    </source>
</evidence>
<sequence>MIDRQTIDKILDATNIVDVVGEFVTLRKSGVNYKGLCPFHDDKTPSFMVSPTKQICKCFSCGEGGTAINFLMKHEQITYPEALRWLAKKYNIEIQEKELTEEEKREQSDRESMFIVNEWAMNYFKDVLNNDPDGVAIGRQYFRSRGIRDDIVEKFNLGFSLSKRDALDIAAKKAGYQEEFLIKTGLCIKGEKGVYDRYAGRVIFPWFNVSGKVVAFGGRLLDARTKGVQQKYVNSPDSEIYHKERELYGLYQGKKAIAKEDCVYMVEGYTDVIAMHQCGLENVVANSGTALSKHQIKLLRRFTPNIILLYDGDEAGIHAAMRGTDMLLAEGMKVKVLLLPDGDDPDSFSRKHTAQEFKAYIEEHAEDFISFKTKLTVENVSDPVKRSEAIGGIVKSISVVDDNLLRDEYLTQLSRRLGIKEETLLQSMNGMISRDREEKEKEYNREQAQNAIQQEREAQGKPMAIGLHTISDQIQQVEDLLIKTIVRDGEKIIYENLQTEDGQTINLSVAQFISYDMGEDGLSFSKPVYNKILQEVVAHCGEEGFKAEEYLMRHTDYEISSIAASMAVDSYQLGKGFQLKEREGGLRAHVEHIVLDFRYYCLGAKVKELLASIKKGEGDVMATMAEYQHVDLIYKEVAKKLGR</sequence>
<gene>
    <name evidence="12" type="primary">dnaG</name>
    <name evidence="14" type="ORF">SAMN05216462_2539</name>
</gene>
<organism evidence="14 15">
    <name type="scientific">Xylanibacter ruminicola</name>
    <name type="common">Prevotella ruminicola</name>
    <dbReference type="NCBI Taxonomy" id="839"/>
    <lineage>
        <taxon>Bacteria</taxon>
        <taxon>Pseudomonadati</taxon>
        <taxon>Bacteroidota</taxon>
        <taxon>Bacteroidia</taxon>
        <taxon>Bacteroidales</taxon>
        <taxon>Prevotellaceae</taxon>
        <taxon>Xylanibacter</taxon>
    </lineage>
</organism>
<dbReference type="EC" id="2.7.7.101" evidence="12"/>
<dbReference type="SMART" id="SM00400">
    <property type="entry name" value="ZnF_CHCC"/>
    <property type="match status" value="1"/>
</dbReference>
<dbReference type="FunFam" id="3.40.1360.10:FF:000002">
    <property type="entry name" value="DNA primase"/>
    <property type="match status" value="1"/>
</dbReference>
<keyword evidence="3 12" id="KW-0808">Transferase</keyword>
<dbReference type="SUPFAM" id="SSF56731">
    <property type="entry name" value="DNA primase core"/>
    <property type="match status" value="1"/>
</dbReference>
<dbReference type="InterPro" id="IPR006295">
    <property type="entry name" value="DNA_primase_DnaG"/>
</dbReference>
<keyword evidence="4 12" id="KW-0548">Nucleotidyltransferase</keyword>
<feature type="zinc finger region" description="CHC2-type" evidence="12">
    <location>
        <begin position="37"/>
        <end position="61"/>
    </location>
</feature>
<evidence type="ECO:0000313" key="14">
    <source>
        <dbReference type="EMBL" id="SEA79194.1"/>
    </source>
</evidence>
<dbReference type="Pfam" id="PF13155">
    <property type="entry name" value="Toprim_2"/>
    <property type="match status" value="1"/>
</dbReference>
<keyword evidence="2 12" id="KW-0639">Primosome</keyword>
<keyword evidence="10 12" id="KW-0238">DNA-binding</keyword>
<dbReference type="InterPro" id="IPR002694">
    <property type="entry name" value="Znf_CHC2"/>
</dbReference>
<comment type="cofactor">
    <cofactor evidence="12">
        <name>Zn(2+)</name>
        <dbReference type="ChEBI" id="CHEBI:29105"/>
    </cofactor>
    <text evidence="12">Binds 1 zinc ion per monomer.</text>
</comment>
<evidence type="ECO:0000256" key="8">
    <source>
        <dbReference type="ARBA" id="ARBA00022833"/>
    </source>
</evidence>
<name>A0A1H4E2B8_XYLRU</name>
<dbReference type="InterPro" id="IPR013264">
    <property type="entry name" value="DNAG_N"/>
</dbReference>
<dbReference type="Gene3D" id="3.40.1360.10">
    <property type="match status" value="1"/>
</dbReference>
<dbReference type="OrthoDB" id="9803773at2"/>
<dbReference type="GO" id="GO:0006269">
    <property type="term" value="P:DNA replication, synthesis of primer"/>
    <property type="evidence" value="ECO:0007669"/>
    <property type="project" value="UniProtKB-UniRule"/>
</dbReference>
<keyword evidence="1 12" id="KW-0240">DNA-directed RNA polymerase</keyword>
<comment type="catalytic activity">
    <reaction evidence="12">
        <text>ssDNA + n NTP = ssDNA/pppN(pN)n-1 hybrid + (n-1) diphosphate.</text>
        <dbReference type="EC" id="2.7.7.101"/>
    </reaction>
</comment>
<dbReference type="EMBL" id="FNRF01000005">
    <property type="protein sequence ID" value="SEA79194.1"/>
    <property type="molecule type" value="Genomic_DNA"/>
</dbReference>
<comment type="function">
    <text evidence="12">RNA polymerase that catalyzes the synthesis of short RNA molecules used as primers for DNA polymerase during DNA replication.</text>
</comment>
<dbReference type="InterPro" id="IPR050219">
    <property type="entry name" value="DnaG_primase"/>
</dbReference>
<evidence type="ECO:0000256" key="3">
    <source>
        <dbReference type="ARBA" id="ARBA00022679"/>
    </source>
</evidence>
<dbReference type="PANTHER" id="PTHR30313:SF2">
    <property type="entry name" value="DNA PRIMASE"/>
    <property type="match status" value="1"/>
</dbReference>
<dbReference type="Pfam" id="PF01807">
    <property type="entry name" value="Zn_ribbon_DnaG"/>
    <property type="match status" value="1"/>
</dbReference>
<evidence type="ECO:0000256" key="1">
    <source>
        <dbReference type="ARBA" id="ARBA00022478"/>
    </source>
</evidence>
<evidence type="ECO:0000259" key="13">
    <source>
        <dbReference type="PROSITE" id="PS50880"/>
    </source>
</evidence>
<evidence type="ECO:0000256" key="11">
    <source>
        <dbReference type="ARBA" id="ARBA00023163"/>
    </source>
</evidence>
<protein>
    <recommendedName>
        <fullName evidence="12">DNA primase</fullName>
        <ecNumber evidence="12">2.7.7.101</ecNumber>
    </recommendedName>
</protein>
<dbReference type="SMART" id="SM00493">
    <property type="entry name" value="TOPRIM"/>
    <property type="match status" value="1"/>
</dbReference>
<dbReference type="Pfam" id="PF08275">
    <property type="entry name" value="DNAG_N"/>
    <property type="match status" value="1"/>
</dbReference>
<dbReference type="PROSITE" id="PS50880">
    <property type="entry name" value="TOPRIM"/>
    <property type="match status" value="1"/>
</dbReference>
<keyword evidence="7 12" id="KW-0863">Zinc-finger</keyword>
<dbReference type="InterPro" id="IPR006171">
    <property type="entry name" value="TOPRIM_dom"/>
</dbReference>
<evidence type="ECO:0000256" key="5">
    <source>
        <dbReference type="ARBA" id="ARBA00022705"/>
    </source>
</evidence>
<dbReference type="GO" id="GO:0008270">
    <property type="term" value="F:zinc ion binding"/>
    <property type="evidence" value="ECO:0007669"/>
    <property type="project" value="UniProtKB-UniRule"/>
</dbReference>
<evidence type="ECO:0000256" key="10">
    <source>
        <dbReference type="ARBA" id="ARBA00023125"/>
    </source>
</evidence>
<dbReference type="InterPro" id="IPR034151">
    <property type="entry name" value="TOPRIM_DnaG_bac"/>
</dbReference>